<evidence type="ECO:0000256" key="2">
    <source>
        <dbReference type="ARBA" id="ARBA00022803"/>
    </source>
</evidence>
<sequence length="818" mass="90036">MNISSYRNVIFRGKMISTRAAILIIVFLFSAALTTMAADGPGRSARKALKKGIEAYEKADYATARKKLTEAIAEYSNYADAYYHFGQVELKENKVQQAVDDFNKATTLDPEHTDAQLALSRIYLIARKPEEALQRVETILKRQPDNLEATLVKGSALLAKNQAEAAIQLLDPIYVKGERDVNLILLLSGAYFKKGDAIKGRVILEFGIKKNPEAAVLHLQMANLLLRSGDVKGAQTSMETVVSLAPENADHAIALARLYEQTKDDAKADRLLAQAVEKNTRNPAARIAVANFYLEQKQTDRATDLLMKGITVGDPGATLRLALGELYIKTGKTQAAIDLLKKDLDGKSKANEKERNDLRNALAKIYLAIKDPASAQTYLDAVLAKDPVNLQALASRGVAFKIRGQTEAAIADFNAVLARQPDFWDGYVQIADCYVLLGQLPNAKAVLDKGLNIAPDNPKLRMAAYRVCLKDKNDAQAEAHLSHLVDKYPNAVDVQAELGDFYLSRKKENNAEAAYNEIIRKAPRAPLGYIKLARLYTRQKKTDLAIDQLRGGYRQSHENPILAAELIGALLAAERYDDALALCNARLKDHPDEALAHDLKGKAFAKMKKYKEAQQAFEKAAALDPQWPQASNDLAALFLLQEKKDAAIRQLEAALTQNPKNAVAYLTLGKLYEDKDAFGKAVAVYEKGVGQVPGFWTAANRLAFLMADRNDSKETLTKALKIASAAYRMKPGQGAIVDTLGWIYFKQGDTKQALSLYEKLIAAAPEDPLINYHMGAVLEKNGDIESARKRLKTATRGDTAFMGRERAEAMLKKLGSKS</sequence>
<gene>
    <name evidence="4" type="ORF">DSCO28_64160</name>
</gene>
<dbReference type="AlphaFoldDB" id="A0A5K8A0J1"/>
<feature type="repeat" description="TPR" evidence="3">
    <location>
        <begin position="79"/>
        <end position="112"/>
    </location>
</feature>
<dbReference type="Pfam" id="PF14559">
    <property type="entry name" value="TPR_19"/>
    <property type="match status" value="4"/>
</dbReference>
<feature type="repeat" description="TPR" evidence="3">
    <location>
        <begin position="734"/>
        <end position="767"/>
    </location>
</feature>
<dbReference type="InterPro" id="IPR013105">
    <property type="entry name" value="TPR_2"/>
</dbReference>
<evidence type="ECO:0000256" key="3">
    <source>
        <dbReference type="PROSITE-ProRule" id="PRU00339"/>
    </source>
</evidence>
<dbReference type="PANTHER" id="PTHR45586">
    <property type="entry name" value="TPR REPEAT-CONTAINING PROTEIN PA4667"/>
    <property type="match status" value="1"/>
</dbReference>
<dbReference type="PROSITE" id="PS50293">
    <property type="entry name" value="TPR_REGION"/>
    <property type="match status" value="1"/>
</dbReference>
<name>A0A5K8A0J1_9BACT</name>
<accession>A0A5K8A0J1</accession>
<evidence type="ECO:0000313" key="4">
    <source>
        <dbReference type="EMBL" id="BBO85850.1"/>
    </source>
</evidence>
<evidence type="ECO:0000313" key="5">
    <source>
        <dbReference type="Proteomes" id="UP000425960"/>
    </source>
</evidence>
<organism evidence="4 5">
    <name type="scientific">Desulfosarcina ovata subsp. sediminis</name>
    <dbReference type="NCBI Taxonomy" id="885957"/>
    <lineage>
        <taxon>Bacteria</taxon>
        <taxon>Pseudomonadati</taxon>
        <taxon>Thermodesulfobacteriota</taxon>
        <taxon>Desulfobacteria</taxon>
        <taxon>Desulfobacterales</taxon>
        <taxon>Desulfosarcinaceae</taxon>
        <taxon>Desulfosarcina</taxon>
    </lineage>
</organism>
<feature type="repeat" description="TPR" evidence="3">
    <location>
        <begin position="594"/>
        <end position="627"/>
    </location>
</feature>
<evidence type="ECO:0000256" key="1">
    <source>
        <dbReference type="ARBA" id="ARBA00022737"/>
    </source>
</evidence>
<dbReference type="KEGG" id="dov:DSCO28_64160"/>
<dbReference type="PANTHER" id="PTHR45586:SF1">
    <property type="entry name" value="LIPOPOLYSACCHARIDE ASSEMBLY PROTEIN B"/>
    <property type="match status" value="1"/>
</dbReference>
<dbReference type="Pfam" id="PF13432">
    <property type="entry name" value="TPR_16"/>
    <property type="match status" value="2"/>
</dbReference>
<dbReference type="Gene3D" id="1.25.40.10">
    <property type="entry name" value="Tetratricopeptide repeat domain"/>
    <property type="match status" value="5"/>
</dbReference>
<dbReference type="InterPro" id="IPR051012">
    <property type="entry name" value="CellSynth/LPSAsmb/PSIAsmb"/>
</dbReference>
<dbReference type="InterPro" id="IPR011990">
    <property type="entry name" value="TPR-like_helical_dom_sf"/>
</dbReference>
<reference evidence="4 5" key="1">
    <citation type="submission" date="2019-11" db="EMBL/GenBank/DDBJ databases">
        <title>Comparative genomics of hydrocarbon-degrading Desulfosarcina strains.</title>
        <authorList>
            <person name="Watanabe M."/>
            <person name="Kojima H."/>
            <person name="Fukui M."/>
        </authorList>
    </citation>
    <scope>NUCLEOTIDE SEQUENCE [LARGE SCALE GENOMIC DNA]</scope>
    <source>
        <strain evidence="4 5">28bB2T</strain>
    </source>
</reference>
<dbReference type="RefSeq" id="WP_155325327.1">
    <property type="nucleotide sequence ID" value="NZ_AP021876.1"/>
</dbReference>
<dbReference type="SMART" id="SM00028">
    <property type="entry name" value="TPR"/>
    <property type="match status" value="16"/>
</dbReference>
<dbReference type="InterPro" id="IPR019734">
    <property type="entry name" value="TPR_rpt"/>
</dbReference>
<dbReference type="Pfam" id="PF07719">
    <property type="entry name" value="TPR_2"/>
    <property type="match status" value="1"/>
</dbReference>
<keyword evidence="2 3" id="KW-0802">TPR repeat</keyword>
<proteinExistence type="predicted"/>
<protein>
    <submittedName>
        <fullName evidence="4">Uncharacterized protein</fullName>
    </submittedName>
</protein>
<dbReference type="SUPFAM" id="SSF48452">
    <property type="entry name" value="TPR-like"/>
    <property type="match status" value="3"/>
</dbReference>
<dbReference type="PROSITE" id="PS50005">
    <property type="entry name" value="TPR"/>
    <property type="match status" value="3"/>
</dbReference>
<dbReference type="EMBL" id="AP021876">
    <property type="protein sequence ID" value="BBO85850.1"/>
    <property type="molecule type" value="Genomic_DNA"/>
</dbReference>
<keyword evidence="1" id="KW-0677">Repeat</keyword>
<dbReference type="Proteomes" id="UP000425960">
    <property type="component" value="Chromosome"/>
</dbReference>
<dbReference type="Pfam" id="PF13176">
    <property type="entry name" value="TPR_7"/>
    <property type="match status" value="1"/>
</dbReference>